<accession>A0AAE0Q7N9</accession>
<protein>
    <recommendedName>
        <fullName evidence="2">Tc1-like transposase DDE domain-containing protein</fullName>
    </recommendedName>
</protein>
<dbReference type="InterPro" id="IPR036397">
    <property type="entry name" value="RNaseH_sf"/>
</dbReference>
<sequence length="362" mass="39737">MLRFSLGVTRLDRIRNEYIRGTAHVGRLGDKVREARLRWFGHVQRRDSQHFGTNHPDPRAGTYPHNLSVCTCPQDPCVGTQSHKLSVCTYPQDPSDGTHSQDPNVGKGPQDPSVGKGDRDPSVGKGDRDPSVGKGDRDPSVGKGDRDPSVGKGQRDPSVGKGQRDPSVGKGQRDPSVGKGQSAPSVGKGQRDPSVGKGQRDPSVGKGQRDPSVGKGQRDPSVGKGHKDLSAGKGLKSCSASKIPLLKKAHVQARLKFASEHLNDSEENWGTGQLHRIKWTTDRAMYRQILGENLLLSARALKMGRGWVFQHDNDPKHTAKATKEWLKKKQVKVLEWPSQSPDLNPIENLWRELKVQVARHQP</sequence>
<evidence type="ECO:0000259" key="2">
    <source>
        <dbReference type="Pfam" id="PF13358"/>
    </source>
</evidence>
<organism evidence="3 4">
    <name type="scientific">Hemibagrus guttatus</name>
    <dbReference type="NCBI Taxonomy" id="175788"/>
    <lineage>
        <taxon>Eukaryota</taxon>
        <taxon>Metazoa</taxon>
        <taxon>Chordata</taxon>
        <taxon>Craniata</taxon>
        <taxon>Vertebrata</taxon>
        <taxon>Euteleostomi</taxon>
        <taxon>Actinopterygii</taxon>
        <taxon>Neopterygii</taxon>
        <taxon>Teleostei</taxon>
        <taxon>Ostariophysi</taxon>
        <taxon>Siluriformes</taxon>
        <taxon>Bagridae</taxon>
        <taxon>Hemibagrus</taxon>
    </lineage>
</organism>
<dbReference type="InterPro" id="IPR038717">
    <property type="entry name" value="Tc1-like_DDE_dom"/>
</dbReference>
<evidence type="ECO:0000256" key="1">
    <source>
        <dbReference type="SAM" id="MobiDB-lite"/>
    </source>
</evidence>
<dbReference type="GO" id="GO:0003676">
    <property type="term" value="F:nucleic acid binding"/>
    <property type="evidence" value="ECO:0007669"/>
    <property type="project" value="InterPro"/>
</dbReference>
<keyword evidence="4" id="KW-1185">Reference proteome</keyword>
<feature type="domain" description="Tc1-like transposase DDE" evidence="2">
    <location>
        <begin position="306"/>
        <end position="359"/>
    </location>
</feature>
<dbReference type="Pfam" id="PF13358">
    <property type="entry name" value="DDE_3"/>
    <property type="match status" value="1"/>
</dbReference>
<feature type="compositionally biased region" description="Basic and acidic residues" evidence="1">
    <location>
        <begin position="116"/>
        <end position="155"/>
    </location>
</feature>
<dbReference type="Proteomes" id="UP001274896">
    <property type="component" value="Unassembled WGS sequence"/>
</dbReference>
<dbReference type="Gene3D" id="3.30.420.10">
    <property type="entry name" value="Ribonuclease H-like superfamily/Ribonuclease H"/>
    <property type="match status" value="1"/>
</dbReference>
<feature type="region of interest" description="Disordered" evidence="1">
    <location>
        <begin position="88"/>
        <end position="235"/>
    </location>
</feature>
<gene>
    <name evidence="3" type="ORF">QTP70_007469</name>
</gene>
<reference evidence="3" key="1">
    <citation type="submission" date="2023-06" db="EMBL/GenBank/DDBJ databases">
        <title>Male Hemibagrus guttatus genome.</title>
        <authorList>
            <person name="Bian C."/>
        </authorList>
    </citation>
    <scope>NUCLEOTIDE SEQUENCE</scope>
    <source>
        <strain evidence="3">Male_cb2023</strain>
        <tissue evidence="3">Muscle</tissue>
    </source>
</reference>
<name>A0AAE0Q7N9_9TELE</name>
<proteinExistence type="predicted"/>
<evidence type="ECO:0000313" key="3">
    <source>
        <dbReference type="EMBL" id="KAK3515142.1"/>
    </source>
</evidence>
<comment type="caution">
    <text evidence="3">The sequence shown here is derived from an EMBL/GenBank/DDBJ whole genome shotgun (WGS) entry which is preliminary data.</text>
</comment>
<dbReference type="AlphaFoldDB" id="A0AAE0Q7N9"/>
<dbReference type="EMBL" id="JAUCMX010000020">
    <property type="protein sequence ID" value="KAK3515142.1"/>
    <property type="molecule type" value="Genomic_DNA"/>
</dbReference>
<evidence type="ECO:0000313" key="4">
    <source>
        <dbReference type="Proteomes" id="UP001274896"/>
    </source>
</evidence>